<sequence length="67" mass="8033">MIKYYCDICDAKCLDNRRYDLIKTDDLLCYGCHRELLEYYRNMLRKNPNSYIHEADKLIAEAEAKHG</sequence>
<gene>
    <name evidence="1" type="ORF">LCGC14_1196750</name>
</gene>
<evidence type="ECO:0000313" key="1">
    <source>
        <dbReference type="EMBL" id="KKM94597.1"/>
    </source>
</evidence>
<protein>
    <submittedName>
        <fullName evidence="1">Uncharacterized protein</fullName>
    </submittedName>
</protein>
<proteinExistence type="predicted"/>
<accession>A0A0F9PN07</accession>
<organism evidence="1">
    <name type="scientific">marine sediment metagenome</name>
    <dbReference type="NCBI Taxonomy" id="412755"/>
    <lineage>
        <taxon>unclassified sequences</taxon>
        <taxon>metagenomes</taxon>
        <taxon>ecological metagenomes</taxon>
    </lineage>
</organism>
<name>A0A0F9PN07_9ZZZZ</name>
<comment type="caution">
    <text evidence="1">The sequence shown here is derived from an EMBL/GenBank/DDBJ whole genome shotgun (WGS) entry which is preliminary data.</text>
</comment>
<dbReference type="EMBL" id="LAZR01006117">
    <property type="protein sequence ID" value="KKM94597.1"/>
    <property type="molecule type" value="Genomic_DNA"/>
</dbReference>
<dbReference type="AlphaFoldDB" id="A0A0F9PN07"/>
<reference evidence="1" key="1">
    <citation type="journal article" date="2015" name="Nature">
        <title>Complex archaea that bridge the gap between prokaryotes and eukaryotes.</title>
        <authorList>
            <person name="Spang A."/>
            <person name="Saw J.H."/>
            <person name="Jorgensen S.L."/>
            <person name="Zaremba-Niedzwiedzka K."/>
            <person name="Martijn J."/>
            <person name="Lind A.E."/>
            <person name="van Eijk R."/>
            <person name="Schleper C."/>
            <person name="Guy L."/>
            <person name="Ettema T.J."/>
        </authorList>
    </citation>
    <scope>NUCLEOTIDE SEQUENCE</scope>
</reference>